<dbReference type="Proteomes" id="UP000178735">
    <property type="component" value="Unassembled WGS sequence"/>
</dbReference>
<sequence length="68" mass="7586">MTLDGAGGKITAGAAKKARKKNIIKLTYIIKYVKINSTRPYYSLSLLTARHCSADGYSKGEMPCWKRF</sequence>
<dbReference type="EMBL" id="MGFH01000238">
    <property type="protein sequence ID" value="OGM01318.1"/>
    <property type="molecule type" value="Genomic_DNA"/>
</dbReference>
<proteinExistence type="predicted"/>
<accession>A0A1F7WGK7</accession>
<dbReference type="STRING" id="1817813.A2008_01590"/>
<protein>
    <submittedName>
        <fullName evidence="1">Uncharacterized protein</fullName>
    </submittedName>
</protein>
<dbReference type="AlphaFoldDB" id="A0A1F7WGK7"/>
<evidence type="ECO:0000313" key="1">
    <source>
        <dbReference type="EMBL" id="OGM01318.1"/>
    </source>
</evidence>
<comment type="caution">
    <text evidence="1">The sequence shown here is derived from an EMBL/GenBank/DDBJ whole genome shotgun (WGS) entry which is preliminary data.</text>
</comment>
<organism evidence="1 2">
    <name type="scientific">Candidatus Wallbacteria bacterium GWC2_49_35</name>
    <dbReference type="NCBI Taxonomy" id="1817813"/>
    <lineage>
        <taxon>Bacteria</taxon>
        <taxon>Candidatus Walliibacteriota</taxon>
    </lineage>
</organism>
<reference evidence="1 2" key="1">
    <citation type="journal article" date="2016" name="Nat. Commun.">
        <title>Thousands of microbial genomes shed light on interconnected biogeochemical processes in an aquifer system.</title>
        <authorList>
            <person name="Anantharaman K."/>
            <person name="Brown C.T."/>
            <person name="Hug L.A."/>
            <person name="Sharon I."/>
            <person name="Castelle C.J."/>
            <person name="Probst A.J."/>
            <person name="Thomas B.C."/>
            <person name="Singh A."/>
            <person name="Wilkins M.J."/>
            <person name="Karaoz U."/>
            <person name="Brodie E.L."/>
            <person name="Williams K.H."/>
            <person name="Hubbard S.S."/>
            <person name="Banfield J.F."/>
        </authorList>
    </citation>
    <scope>NUCLEOTIDE SEQUENCE [LARGE SCALE GENOMIC DNA]</scope>
</reference>
<gene>
    <name evidence="1" type="ORF">A2008_01590</name>
</gene>
<name>A0A1F7WGK7_9BACT</name>
<evidence type="ECO:0000313" key="2">
    <source>
        <dbReference type="Proteomes" id="UP000178735"/>
    </source>
</evidence>